<protein>
    <recommendedName>
        <fullName evidence="4">Glycosyltransferase family 25 protein</fullName>
    </recommendedName>
</protein>
<keyword evidence="3" id="KW-1185">Reference proteome</keyword>
<proteinExistence type="predicted"/>
<name>A0AAD4IER2_9PLEO</name>
<feature type="chain" id="PRO_5042059879" description="Glycosyltransferase family 25 protein" evidence="1">
    <location>
        <begin position="31"/>
        <end position="370"/>
    </location>
</feature>
<evidence type="ECO:0000256" key="1">
    <source>
        <dbReference type="SAM" id="SignalP"/>
    </source>
</evidence>
<dbReference type="Proteomes" id="UP001199106">
    <property type="component" value="Unassembled WGS sequence"/>
</dbReference>
<sequence>MIRRARIFAAAVSILTLACLLHHHCTNTAATTRPLQRPPSVLLPANSTLGFGAILAVSHANSPRQQSLLWAANLTDIVIVIPAQKEWTVGHIEGLKAKESGLSSDDRFLTSDHETALIIEDDTDFDISIRNSQIPLLASAVRSLFSNNHGDDTLYWAHTSNWDLLYPGHCDDLISTAYLSQPSLFYTDPTVPSYSVLHPDTALFLSSLSVPSKTRILHRSYWPFCTFAYAVNRQSAALILSSFSQEPTGGSSAYDVALLSACRDQDWKCWSVAPELFHHVLGDSEIFKADRTGGGKGEAAERKTTVRGTWNLACGARHGQLWANETNEEMRKLVKGRVKIAIQRGECPIDKVVVEETWKGCELEECGAQL</sequence>
<keyword evidence="1" id="KW-0732">Signal</keyword>
<dbReference type="PROSITE" id="PS51257">
    <property type="entry name" value="PROKAR_LIPOPROTEIN"/>
    <property type="match status" value="1"/>
</dbReference>
<feature type="signal peptide" evidence="1">
    <location>
        <begin position="1"/>
        <end position="30"/>
    </location>
</feature>
<accession>A0AAD4IER2</accession>
<dbReference type="EMBL" id="JAANER010000002">
    <property type="protein sequence ID" value="KAG9193217.1"/>
    <property type="molecule type" value="Genomic_DNA"/>
</dbReference>
<reference evidence="2" key="1">
    <citation type="submission" date="2021-07" db="EMBL/GenBank/DDBJ databases">
        <title>Genome Resource of American Ginseng Black Spot Pathogen Alternaria panax.</title>
        <authorList>
            <person name="Qiu C."/>
            <person name="Wang W."/>
            <person name="Liu Z."/>
        </authorList>
    </citation>
    <scope>NUCLEOTIDE SEQUENCE</scope>
    <source>
        <strain evidence="2">BNCC115425</strain>
    </source>
</reference>
<dbReference type="AlphaFoldDB" id="A0AAD4IER2"/>
<organism evidence="2 3">
    <name type="scientific">Alternaria panax</name>
    <dbReference type="NCBI Taxonomy" id="48097"/>
    <lineage>
        <taxon>Eukaryota</taxon>
        <taxon>Fungi</taxon>
        <taxon>Dikarya</taxon>
        <taxon>Ascomycota</taxon>
        <taxon>Pezizomycotina</taxon>
        <taxon>Dothideomycetes</taxon>
        <taxon>Pleosporomycetidae</taxon>
        <taxon>Pleosporales</taxon>
        <taxon>Pleosporineae</taxon>
        <taxon>Pleosporaceae</taxon>
        <taxon>Alternaria</taxon>
        <taxon>Alternaria sect. Panax</taxon>
    </lineage>
</organism>
<comment type="caution">
    <text evidence="2">The sequence shown here is derived from an EMBL/GenBank/DDBJ whole genome shotgun (WGS) entry which is preliminary data.</text>
</comment>
<evidence type="ECO:0000313" key="2">
    <source>
        <dbReference type="EMBL" id="KAG9193217.1"/>
    </source>
</evidence>
<evidence type="ECO:0000313" key="3">
    <source>
        <dbReference type="Proteomes" id="UP001199106"/>
    </source>
</evidence>
<gene>
    <name evidence="2" type="ORF">G6011_03252</name>
</gene>
<evidence type="ECO:0008006" key="4">
    <source>
        <dbReference type="Google" id="ProtNLM"/>
    </source>
</evidence>